<name>A0A1J5RRP8_9ZZZZ</name>
<evidence type="ECO:0000256" key="6">
    <source>
        <dbReference type="ARBA" id="ARBA00022982"/>
    </source>
</evidence>
<protein>
    <submittedName>
        <fullName evidence="9">Cytochrome c-552</fullName>
    </submittedName>
</protein>
<dbReference type="SUPFAM" id="SSF46626">
    <property type="entry name" value="Cytochrome c"/>
    <property type="match status" value="2"/>
</dbReference>
<evidence type="ECO:0000256" key="3">
    <source>
        <dbReference type="ARBA" id="ARBA00022617"/>
    </source>
</evidence>
<keyword evidence="7" id="KW-0408">Iron</keyword>
<keyword evidence="4" id="KW-0479">Metal-binding</keyword>
<keyword evidence="6" id="KW-0249">Electron transport</keyword>
<dbReference type="InterPro" id="IPR050597">
    <property type="entry name" value="Cytochrome_c_Oxidase_Subunit"/>
</dbReference>
<evidence type="ECO:0000256" key="7">
    <source>
        <dbReference type="ARBA" id="ARBA00023004"/>
    </source>
</evidence>
<dbReference type="GO" id="GO:0020037">
    <property type="term" value="F:heme binding"/>
    <property type="evidence" value="ECO:0007669"/>
    <property type="project" value="InterPro"/>
</dbReference>
<dbReference type="EMBL" id="MLJW01000182">
    <property type="protein sequence ID" value="OIQ94647.1"/>
    <property type="molecule type" value="Genomic_DNA"/>
</dbReference>
<reference evidence="9" key="1">
    <citation type="submission" date="2016-10" db="EMBL/GenBank/DDBJ databases">
        <title>Sequence of Gallionella enrichment culture.</title>
        <authorList>
            <person name="Poehlein A."/>
            <person name="Muehling M."/>
            <person name="Daniel R."/>
        </authorList>
    </citation>
    <scope>NUCLEOTIDE SEQUENCE</scope>
</reference>
<dbReference type="InterPro" id="IPR009056">
    <property type="entry name" value="Cyt_c-like_dom"/>
</dbReference>
<dbReference type="InterPro" id="IPR036909">
    <property type="entry name" value="Cyt_c-like_dom_sf"/>
</dbReference>
<keyword evidence="2" id="KW-0813">Transport</keyword>
<evidence type="ECO:0000256" key="4">
    <source>
        <dbReference type="ARBA" id="ARBA00022723"/>
    </source>
</evidence>
<accession>A0A1J5RRP8</accession>
<feature type="domain" description="Cytochrome c" evidence="8">
    <location>
        <begin position="13"/>
        <end position="107"/>
    </location>
</feature>
<dbReference type="PANTHER" id="PTHR33751">
    <property type="entry name" value="CBB3-TYPE CYTOCHROME C OXIDASE SUBUNIT FIXP"/>
    <property type="match status" value="1"/>
</dbReference>
<evidence type="ECO:0000256" key="1">
    <source>
        <dbReference type="ARBA" id="ARBA00004418"/>
    </source>
</evidence>
<dbReference type="Gene3D" id="1.10.760.10">
    <property type="entry name" value="Cytochrome c-like domain"/>
    <property type="match status" value="2"/>
</dbReference>
<dbReference type="Pfam" id="PF00034">
    <property type="entry name" value="Cytochrom_C"/>
    <property type="match status" value="2"/>
</dbReference>
<dbReference type="GO" id="GO:0042597">
    <property type="term" value="C:periplasmic space"/>
    <property type="evidence" value="ECO:0007669"/>
    <property type="project" value="UniProtKB-SubCell"/>
</dbReference>
<dbReference type="GO" id="GO:0009055">
    <property type="term" value="F:electron transfer activity"/>
    <property type="evidence" value="ECO:0007669"/>
    <property type="project" value="InterPro"/>
</dbReference>
<dbReference type="InterPro" id="IPR024167">
    <property type="entry name" value="Cytochrome_c4-like"/>
</dbReference>
<comment type="subcellular location">
    <subcellularLocation>
        <location evidence="1">Periplasm</location>
    </subcellularLocation>
</comment>
<sequence length="203" mass="21166">MKASIALAVGVSVLLASGAALAQEPQLQAPELANNVCMSCHGPEGRSVSPVFPRLAGQQKAYIKAQLEAFRNHTRADPLAQAYMWGIASQLSDSGIDELASYYSAQQPVAGTAGDPALMAAGKKIYTDGIPAEQVPACSSCHGVNAQGVGAFPRLGGQHPEYLLAQLDRFKSGERANAPIMLGVVHNMTADQFKAVAAYAASK</sequence>
<dbReference type="PANTHER" id="PTHR33751:SF9">
    <property type="entry name" value="CYTOCHROME C4"/>
    <property type="match status" value="1"/>
</dbReference>
<dbReference type="GO" id="GO:0005506">
    <property type="term" value="F:iron ion binding"/>
    <property type="evidence" value="ECO:0007669"/>
    <property type="project" value="InterPro"/>
</dbReference>
<proteinExistence type="predicted"/>
<keyword evidence="5" id="KW-0574">Periplasm</keyword>
<evidence type="ECO:0000256" key="2">
    <source>
        <dbReference type="ARBA" id="ARBA00022448"/>
    </source>
</evidence>
<dbReference type="AlphaFoldDB" id="A0A1J5RRP8"/>
<comment type="caution">
    <text evidence="9">The sequence shown here is derived from an EMBL/GenBank/DDBJ whole genome shotgun (WGS) entry which is preliminary data.</text>
</comment>
<keyword evidence="3" id="KW-0349">Heme</keyword>
<feature type="domain" description="Cytochrome c" evidence="8">
    <location>
        <begin position="117"/>
        <end position="203"/>
    </location>
</feature>
<dbReference type="PIRSF" id="PIRSF000005">
    <property type="entry name" value="Cytochrome_c4"/>
    <property type="match status" value="1"/>
</dbReference>
<evidence type="ECO:0000256" key="5">
    <source>
        <dbReference type="ARBA" id="ARBA00022764"/>
    </source>
</evidence>
<organism evidence="9">
    <name type="scientific">mine drainage metagenome</name>
    <dbReference type="NCBI Taxonomy" id="410659"/>
    <lineage>
        <taxon>unclassified sequences</taxon>
        <taxon>metagenomes</taxon>
        <taxon>ecological metagenomes</taxon>
    </lineage>
</organism>
<evidence type="ECO:0000259" key="8">
    <source>
        <dbReference type="PROSITE" id="PS51007"/>
    </source>
</evidence>
<evidence type="ECO:0000313" key="9">
    <source>
        <dbReference type="EMBL" id="OIQ94647.1"/>
    </source>
</evidence>
<dbReference type="PROSITE" id="PS51007">
    <property type="entry name" value="CYTC"/>
    <property type="match status" value="2"/>
</dbReference>
<gene>
    <name evidence="9" type="primary">cyc1_2</name>
    <name evidence="9" type="ORF">GALL_234030</name>
</gene>